<evidence type="ECO:0000313" key="3">
    <source>
        <dbReference type="Proteomes" id="UP000199214"/>
    </source>
</evidence>
<dbReference type="RefSeq" id="WP_093006252.1">
    <property type="nucleotide sequence ID" value="NZ_FNZZ01000004.1"/>
</dbReference>
<sequence>MLLALALIQAPVPAAQPTPPAPTEEKLICKRVQQPGSRLPGKKTCLSREDWAAQEKDGRDALSSTSRQY</sequence>
<proteinExistence type="predicted"/>
<dbReference type="STRING" id="1855283.SAMN05216382_2207"/>
<name>A0A1H7RCP0_9SPHN</name>
<keyword evidence="3" id="KW-1185">Reference proteome</keyword>
<dbReference type="OrthoDB" id="7452412at2"/>
<organism evidence="2 3">
    <name type="scientific">Sphingomonas palmae</name>
    <dbReference type="NCBI Taxonomy" id="1855283"/>
    <lineage>
        <taxon>Bacteria</taxon>
        <taxon>Pseudomonadati</taxon>
        <taxon>Pseudomonadota</taxon>
        <taxon>Alphaproteobacteria</taxon>
        <taxon>Sphingomonadales</taxon>
        <taxon>Sphingomonadaceae</taxon>
        <taxon>Sphingomonas</taxon>
    </lineage>
</organism>
<reference evidence="3" key="1">
    <citation type="submission" date="2016-10" db="EMBL/GenBank/DDBJ databases">
        <authorList>
            <person name="Varghese N."/>
            <person name="Submissions S."/>
        </authorList>
    </citation>
    <scope>NUCLEOTIDE SEQUENCE [LARGE SCALE GENOMIC DNA]</scope>
    <source>
        <strain evidence="3">JS21-1</strain>
    </source>
</reference>
<evidence type="ECO:0000313" key="2">
    <source>
        <dbReference type="EMBL" id="SEL58110.1"/>
    </source>
</evidence>
<evidence type="ECO:0000256" key="1">
    <source>
        <dbReference type="SAM" id="MobiDB-lite"/>
    </source>
</evidence>
<dbReference type="AlphaFoldDB" id="A0A1H7RCP0"/>
<feature type="region of interest" description="Disordered" evidence="1">
    <location>
        <begin position="50"/>
        <end position="69"/>
    </location>
</feature>
<protein>
    <submittedName>
        <fullName evidence="2">Uncharacterized protein</fullName>
    </submittedName>
</protein>
<feature type="compositionally biased region" description="Basic and acidic residues" evidence="1">
    <location>
        <begin position="50"/>
        <end position="60"/>
    </location>
</feature>
<dbReference type="EMBL" id="FNZZ01000004">
    <property type="protein sequence ID" value="SEL58110.1"/>
    <property type="molecule type" value="Genomic_DNA"/>
</dbReference>
<gene>
    <name evidence="2" type="ORF">SAMN05216382_2207</name>
</gene>
<dbReference type="Proteomes" id="UP000199214">
    <property type="component" value="Unassembled WGS sequence"/>
</dbReference>
<accession>A0A1H7RCP0</accession>